<keyword evidence="5" id="KW-1185">Reference proteome</keyword>
<keyword evidence="1" id="KW-0812">Transmembrane</keyword>
<dbReference type="EMBL" id="CP016279">
    <property type="protein sequence ID" value="ANP50092.1"/>
    <property type="molecule type" value="Genomic_DNA"/>
</dbReference>
<sequence length="165" mass="17482">MRESVLGSFFSLLIFPAVLAVPVWVIAVAFKLISVAAPGRRPDWRQDLLRWSVWMTGSGAVILYVLGAGAVGLAVHESSSGADSTPSQECRDDYRADHLVGQTASYVPLRFDCVLDDGGTYPSSPAYAWINALVAALGLATIALVVAKGYGAERRARADAAGGER</sequence>
<evidence type="ECO:0000313" key="5">
    <source>
        <dbReference type="Proteomes" id="UP001519309"/>
    </source>
</evidence>
<accession>A0A1B1AU87</accession>
<reference evidence="2 4" key="1">
    <citation type="submission" date="2016-06" db="EMBL/GenBank/DDBJ databases">
        <title>Complete genome sequence of Streptomyces griseochromogenes ATCC 14511, the Blasticidin S producer.</title>
        <authorList>
            <person name="Wu L."/>
        </authorList>
    </citation>
    <scope>NUCLEOTIDE SEQUENCE [LARGE SCALE GENOMIC DNA]</scope>
    <source>
        <strain evidence="2 4">ATCC 14511</strain>
    </source>
</reference>
<feature type="transmembrane region" description="Helical" evidence="1">
    <location>
        <begin position="51"/>
        <end position="75"/>
    </location>
</feature>
<evidence type="ECO:0000313" key="3">
    <source>
        <dbReference type="EMBL" id="MBP2048283.1"/>
    </source>
</evidence>
<name>A0A1B1AU87_9ACTN</name>
<evidence type="ECO:0000256" key="1">
    <source>
        <dbReference type="SAM" id="Phobius"/>
    </source>
</evidence>
<evidence type="ECO:0000313" key="4">
    <source>
        <dbReference type="Proteomes" id="UP000092659"/>
    </source>
</evidence>
<keyword evidence="1" id="KW-1133">Transmembrane helix</keyword>
<dbReference type="Proteomes" id="UP000092659">
    <property type="component" value="Chromosome"/>
</dbReference>
<keyword evidence="1" id="KW-0472">Membrane</keyword>
<dbReference type="Proteomes" id="UP001519309">
    <property type="component" value="Unassembled WGS sequence"/>
</dbReference>
<evidence type="ECO:0000313" key="2">
    <source>
        <dbReference type="EMBL" id="ANP50092.1"/>
    </source>
</evidence>
<dbReference type="KEGG" id="sgs:AVL59_11140"/>
<dbReference type="RefSeq" id="WP_067302233.1">
    <property type="nucleotide sequence ID" value="NZ_CP016279.1"/>
</dbReference>
<dbReference type="AlphaFoldDB" id="A0A1B1AU87"/>
<reference evidence="3 5" key="2">
    <citation type="submission" date="2021-03" db="EMBL/GenBank/DDBJ databases">
        <title>Genomic Encyclopedia of Type Strains, Phase IV (KMG-IV): sequencing the most valuable type-strain genomes for metagenomic binning, comparative biology and taxonomic classification.</title>
        <authorList>
            <person name="Goeker M."/>
        </authorList>
    </citation>
    <scope>NUCLEOTIDE SEQUENCE [LARGE SCALE GENOMIC DNA]</scope>
    <source>
        <strain evidence="3 5">DSM 40499</strain>
    </source>
</reference>
<organism evidence="2 4">
    <name type="scientific">Streptomyces griseochromogenes</name>
    <dbReference type="NCBI Taxonomy" id="68214"/>
    <lineage>
        <taxon>Bacteria</taxon>
        <taxon>Bacillati</taxon>
        <taxon>Actinomycetota</taxon>
        <taxon>Actinomycetes</taxon>
        <taxon>Kitasatosporales</taxon>
        <taxon>Streptomycetaceae</taxon>
        <taxon>Streptomyces</taxon>
    </lineage>
</organism>
<feature type="transmembrane region" description="Helical" evidence="1">
    <location>
        <begin position="126"/>
        <end position="147"/>
    </location>
</feature>
<protein>
    <submittedName>
        <fullName evidence="2">Uncharacterized protein</fullName>
    </submittedName>
</protein>
<feature type="transmembrane region" description="Helical" evidence="1">
    <location>
        <begin position="6"/>
        <end position="30"/>
    </location>
</feature>
<gene>
    <name evidence="2" type="ORF">AVL59_11140</name>
    <name evidence="3" type="ORF">J2Z21_001207</name>
</gene>
<dbReference type="EMBL" id="JAGGLP010000002">
    <property type="protein sequence ID" value="MBP2048283.1"/>
    <property type="molecule type" value="Genomic_DNA"/>
</dbReference>
<dbReference type="OrthoDB" id="3483677at2"/>
<proteinExistence type="predicted"/>